<gene>
    <name evidence="3" type="ORF">MEUPH1_LOCUS11812</name>
</gene>
<evidence type="ECO:0008006" key="5">
    <source>
        <dbReference type="Google" id="ProtNLM"/>
    </source>
</evidence>
<dbReference type="EMBL" id="CARXXK010000002">
    <property type="protein sequence ID" value="CAI6356028.1"/>
    <property type="molecule type" value="Genomic_DNA"/>
</dbReference>
<feature type="domain" description="HAT C-terminal dimerisation" evidence="1">
    <location>
        <begin position="905"/>
        <end position="957"/>
    </location>
</feature>
<dbReference type="GO" id="GO:0046983">
    <property type="term" value="F:protein dimerization activity"/>
    <property type="evidence" value="ECO:0007669"/>
    <property type="project" value="InterPro"/>
</dbReference>
<organism evidence="3 4">
    <name type="scientific">Macrosiphum euphorbiae</name>
    <name type="common">potato aphid</name>
    <dbReference type="NCBI Taxonomy" id="13131"/>
    <lineage>
        <taxon>Eukaryota</taxon>
        <taxon>Metazoa</taxon>
        <taxon>Ecdysozoa</taxon>
        <taxon>Arthropoda</taxon>
        <taxon>Hexapoda</taxon>
        <taxon>Insecta</taxon>
        <taxon>Pterygota</taxon>
        <taxon>Neoptera</taxon>
        <taxon>Paraneoptera</taxon>
        <taxon>Hemiptera</taxon>
        <taxon>Sternorrhyncha</taxon>
        <taxon>Aphidomorpha</taxon>
        <taxon>Aphidoidea</taxon>
        <taxon>Aphididae</taxon>
        <taxon>Macrosiphini</taxon>
        <taxon>Macrosiphum</taxon>
    </lineage>
</organism>
<evidence type="ECO:0000259" key="2">
    <source>
        <dbReference type="Pfam" id="PF14291"/>
    </source>
</evidence>
<dbReference type="SUPFAM" id="SSF53098">
    <property type="entry name" value="Ribonuclease H-like"/>
    <property type="match status" value="1"/>
</dbReference>
<reference evidence="3 4" key="1">
    <citation type="submission" date="2023-01" db="EMBL/GenBank/DDBJ databases">
        <authorList>
            <person name="Whitehead M."/>
        </authorList>
    </citation>
    <scope>NUCLEOTIDE SEQUENCE [LARGE SCALE GENOMIC DNA]</scope>
</reference>
<dbReference type="PANTHER" id="PTHR45749">
    <property type="match status" value="1"/>
</dbReference>
<comment type="caution">
    <text evidence="3">The sequence shown here is derived from an EMBL/GenBank/DDBJ whole genome shotgun (WGS) entry which is preliminary data.</text>
</comment>
<evidence type="ECO:0000313" key="4">
    <source>
        <dbReference type="Proteomes" id="UP001160148"/>
    </source>
</evidence>
<protein>
    <recommendedName>
        <fullName evidence="5">Zinc finger MYM-type protein 1-like</fullName>
    </recommendedName>
</protein>
<dbReference type="InterPro" id="IPR012337">
    <property type="entry name" value="RNaseH-like_sf"/>
</dbReference>
<dbReference type="InterPro" id="IPR008906">
    <property type="entry name" value="HATC_C_dom"/>
</dbReference>
<dbReference type="PANTHER" id="PTHR45749:SF37">
    <property type="entry name" value="OS05G0311600 PROTEIN"/>
    <property type="match status" value="1"/>
</dbReference>
<feature type="domain" description="DUF4371" evidence="2">
    <location>
        <begin position="358"/>
        <end position="537"/>
    </location>
</feature>
<accession>A0AAV0WJK3</accession>
<proteinExistence type="predicted"/>
<dbReference type="Pfam" id="PF05699">
    <property type="entry name" value="Dimer_Tnp_hAT"/>
    <property type="match status" value="1"/>
</dbReference>
<dbReference type="Pfam" id="PF14291">
    <property type="entry name" value="DUF4371"/>
    <property type="match status" value="1"/>
</dbReference>
<name>A0AAV0WJK3_9HEMI</name>
<dbReference type="InterPro" id="IPR025398">
    <property type="entry name" value="DUF4371"/>
</dbReference>
<evidence type="ECO:0000313" key="3">
    <source>
        <dbReference type="EMBL" id="CAI6356028.1"/>
    </source>
</evidence>
<dbReference type="Proteomes" id="UP001160148">
    <property type="component" value="Unassembled WGS sequence"/>
</dbReference>
<evidence type="ECO:0000259" key="1">
    <source>
        <dbReference type="Pfam" id="PF05699"/>
    </source>
</evidence>
<keyword evidence="4" id="KW-1185">Reference proteome</keyword>
<sequence>MPTTCVSCGRVHDVNINLTNWQRHVNACKKRKSSKNYNNHTLTEFLIPKKPKTHQDNDFSKITKEIHVNNTVATTDISKENRINCNNAVEGFSENIDESLYSKNEGIDLKVVTEDTNPTDFSKITKEIHVNNTVATTDISKENRINCNNAVEGFSENIDESLYSKNEGIDLEVVTEDTNPTGEAFIDASNNNFCFEEYMPKISNNDPALIPENVSSNQLSYFVELGPCQPNPLELEDKVFPKTFEKNGKFRSFHASYYYKTVLNQAPCKRWWLSYSLSKNKIFCISCKLFGLPKAKKTNIVSNGSGDWKNISRIIENHEILPDHLHSEISRSLFSKNLRLDLKLPLVLSANRQVAENRQVVKIIIDAIIYTARQNIALRGHDESRKSLNKGNFLELVDLLANYHAPLQIHLDKINAKSHNRLTFMSNVTQNTILDILKEQIRSSIINEIKMSKMFSIIIDTTTDVANLEQFTLIARYVFEGIIQEKLISLVTAEDGTGRGLFEVFCNISKKYDLNWKEQLYAQSYDGAASMQGEYSGLRTLIQLENPRAKYIWCFAHRLNLVIVDTADSSVHTRQFLGDLQALIGFMRARKRTSEFVKYQKLIYPTERIRRIKSFSTTRWTSHDRVIIVIFEKYKALYETLECLLKSTDRVTSSGAKNFLNVISSFDFVITMILLRKIFSITTPLSNYLQSKSVDFIEALRLINTSKEQLAKMRSDKKYEDMVKEAKQFANHHNLTEVDFKESRKRTKKILPGEKASDEVQSSSFDKYRCHTYFTVLDKVITSIQSRFNDSNNILKDFTLLSPERLRKFKNENQHLPQDSFADLVAWLPEIDINQLRNEYIIFSKSFDDLTSGIDLPTLLHCPESISSSESCEEEEKNITQDEQINMTKIGVSTILYTLSKYDLSAAFPNLYIAYKVLGTIPVTSASAERSFSKVKLIKTRLRSTMDQGRLESLMFLSCERDIKINYEETITLLGKSSDVLKKALLFK</sequence>
<dbReference type="AlphaFoldDB" id="A0AAV0WJK3"/>